<reference evidence="1 2" key="1">
    <citation type="journal article" date="2007" name="DNA Res.">
        <title>Complete genomic structure of the bloom-forming toxic cyanobacterium Microcystis aeruginosa NIES-843.</title>
        <authorList>
            <person name="Kaneko T."/>
            <person name="Nakajima N."/>
            <person name="Okamoto S."/>
            <person name="Suzuki I."/>
            <person name="Tanabe Y."/>
            <person name="Tamaoki M."/>
            <person name="Nakamura Y."/>
            <person name="Kasai F."/>
            <person name="Watanabe A."/>
            <person name="Kawashima K."/>
            <person name="Kishida Y."/>
            <person name="Ono A."/>
            <person name="Shimizu Y."/>
            <person name="Takahashi C."/>
            <person name="Minami C."/>
            <person name="Fujishiro T."/>
            <person name="Kohara M."/>
            <person name="Katoh M."/>
            <person name="Nakazaki N."/>
            <person name="Nakayama S."/>
            <person name="Yamada M."/>
            <person name="Tabata S."/>
            <person name="Watanabe M.M."/>
        </authorList>
    </citation>
    <scope>NUCLEOTIDE SEQUENCE [LARGE SCALE GENOMIC DNA]</scope>
    <source>
        <strain evidence="2">NIES-843 / IAM M-247</strain>
    </source>
</reference>
<accession>B0JQ57</accession>
<dbReference type="EMBL" id="AP009552">
    <property type="protein sequence ID" value="BAG00516.1"/>
    <property type="molecule type" value="Genomic_DNA"/>
</dbReference>
<dbReference type="EnsemblBacteria" id="BAG00516">
    <property type="protein sequence ID" value="BAG00516"/>
    <property type="gene ID" value="MAE_06940"/>
</dbReference>
<proteinExistence type="predicted"/>
<protein>
    <submittedName>
        <fullName evidence="1">Uncharacterized protein</fullName>
    </submittedName>
</protein>
<name>B0JQ57_MICAN</name>
<dbReference type="PaxDb" id="449447-MAE_06940"/>
<dbReference type="Proteomes" id="UP000001510">
    <property type="component" value="Chromosome"/>
</dbReference>
<keyword evidence="2" id="KW-1185">Reference proteome</keyword>
<dbReference type="HOGENOM" id="CLU_3100855_0_0_3"/>
<gene>
    <name evidence="1" type="ordered locus">MAE_06940</name>
</gene>
<sequence>MLGYNPTPYTPHPPPRRNFLPQTLVMNSTHLVDFCLTIEMANSPQICLNRG</sequence>
<dbReference type="STRING" id="449447.MAE_06940"/>
<dbReference type="AlphaFoldDB" id="B0JQ57"/>
<dbReference type="KEGG" id="mar:MAE_06940"/>
<evidence type="ECO:0000313" key="2">
    <source>
        <dbReference type="Proteomes" id="UP000001510"/>
    </source>
</evidence>
<evidence type="ECO:0000313" key="1">
    <source>
        <dbReference type="EMBL" id="BAG00516.1"/>
    </source>
</evidence>
<organism evidence="1 2">
    <name type="scientific">Microcystis aeruginosa (strain NIES-843 / IAM M-2473)</name>
    <dbReference type="NCBI Taxonomy" id="449447"/>
    <lineage>
        <taxon>Bacteria</taxon>
        <taxon>Bacillati</taxon>
        <taxon>Cyanobacteriota</taxon>
        <taxon>Cyanophyceae</taxon>
        <taxon>Oscillatoriophycideae</taxon>
        <taxon>Chroococcales</taxon>
        <taxon>Microcystaceae</taxon>
        <taxon>Microcystis</taxon>
    </lineage>
</organism>